<proteinExistence type="predicted"/>
<evidence type="ECO:0000313" key="6">
    <source>
        <dbReference type="Proteomes" id="UP000602284"/>
    </source>
</evidence>
<accession>A0ABS1J612</accession>
<dbReference type="SUPFAM" id="SSF52777">
    <property type="entry name" value="CoA-dependent acyltransferases"/>
    <property type="match status" value="4"/>
</dbReference>
<protein>
    <recommendedName>
        <fullName evidence="4">Carrier domain-containing protein</fullName>
    </recommendedName>
</protein>
<evidence type="ECO:0000313" key="5">
    <source>
        <dbReference type="EMBL" id="MBL0385635.1"/>
    </source>
</evidence>
<evidence type="ECO:0000256" key="3">
    <source>
        <dbReference type="ARBA" id="ARBA00022553"/>
    </source>
</evidence>
<keyword evidence="3" id="KW-0597">Phosphoprotein</keyword>
<organism evidence="5 6">
    <name type="scientific">Tumebacillus amylolyticus</name>
    <dbReference type="NCBI Taxonomy" id="2801339"/>
    <lineage>
        <taxon>Bacteria</taxon>
        <taxon>Bacillati</taxon>
        <taxon>Bacillota</taxon>
        <taxon>Bacilli</taxon>
        <taxon>Bacillales</taxon>
        <taxon>Alicyclobacillaceae</taxon>
        <taxon>Tumebacillus</taxon>
    </lineage>
</organism>
<keyword evidence="6" id="KW-1185">Reference proteome</keyword>
<dbReference type="InterPro" id="IPR009081">
    <property type="entry name" value="PP-bd_ACP"/>
</dbReference>
<reference evidence="5 6" key="1">
    <citation type="submission" date="2021-01" db="EMBL/GenBank/DDBJ databases">
        <title>Tumebacillus sp. strain ITR2 16S ribosomal RNA gene Genome sequencing and assembly.</title>
        <authorList>
            <person name="Kang M."/>
        </authorList>
    </citation>
    <scope>NUCLEOTIDE SEQUENCE [LARGE SCALE GENOMIC DNA]</scope>
    <source>
        <strain evidence="5 6">ITR2</strain>
    </source>
</reference>
<dbReference type="PROSITE" id="PS50075">
    <property type="entry name" value="CARRIER"/>
    <property type="match status" value="1"/>
</dbReference>
<dbReference type="Gene3D" id="1.10.1200.10">
    <property type="entry name" value="ACP-like"/>
    <property type="match status" value="1"/>
</dbReference>
<sequence length="1094" mass="123610">MRTSVEGFRLSPQQIRVWNQYRSAHLHTTLLVEGAMQDDQLAAALNDMVQSQEILRTVFHKMPGLTLPVQVVLEHCPAAWSVYECSNTSDVNKFLQEFSAADFDLENGPLLRAAVIRQSPQRAIVALDVSALCADPDSSFLVREWFRLYEARVQQQNLSNTEEEEPITYAVIAEWLNQMLEDEESETGRAFWARQRLDVANAVPVPWCEETPSELNLVKSIQVPAHVWQGVRETARHWNVQPTDLVLHAWRSIWHQLAGLAEVVIGVGCDGRTDEGVETALGLMTRYVPLTSVWEESETVQQGTARLSQSLREAYEWQETWSWDLVSPKPGTAAELGRFQIGFESRDRWSAFEAANVRVTLLQERGQVEPFEALLSCQITADSSCLTIQTDSQVWPEQAVFQWLDALPRLLEQFTQTSNLNCGECRWWQENAKPQFLPTEEGEQAGAEADEWFYISKHSKELKIYKPLPDVQARVVDLSGRYVLFGASGMIEVRRPNETETWTPLQRGRLWPEGLVERYPTESPSGTAAGELVAPQTEVERTLAAIWSEVLGVDEIYLSDSFFDLGGHSLLASQVVMRMRMSYGVEFPMRIVFETKTLNALADAVERASGAQTQASTAMYAPIPRQSGQSYAPLSPSQERLWFSAQLSSSNQFGSGFYYLIEDELHTESFDRAIEALADRYEILRTTIEVQDGVARQKLNAGVRPAYHRHELQGLAESEQLEKLRARVLQVWTTPFDLVNESFFRFELFRLSPQKSVLFLCAHHIGYDGWAVRLLIRDLNEYYSTFRRGEADVQLPEAVPFADAAVWMHQRLADGDLQHQLDYWLVQLQDDVQPPSLPGDAGDWERNPLDVRTIRMSAEVTSGLQRLAQAQGSSLYATVLSGVMAWLSRQSRETLVTIGATLSGRTHPDLEEVFGPMLNPVAMRTDLSGNPTCAEMVMRGAQTSFDAYANQDYPFDLLWQELRKRGAKATSLYSVILIGQNVTDGEILLDGMRLKPQPLTELLADRAQEAVERLYGKGAAESSPYELVMSLRETDGGLVLETNYAVAKFRPETVDRFLAQIVQVLEQFATQPELRLSQIQVEESEADDAWEELF</sequence>
<evidence type="ECO:0000259" key="4">
    <source>
        <dbReference type="PROSITE" id="PS50075"/>
    </source>
</evidence>
<keyword evidence="2" id="KW-0596">Phosphopantetheine</keyword>
<dbReference type="SMART" id="SM00823">
    <property type="entry name" value="PKS_PP"/>
    <property type="match status" value="1"/>
</dbReference>
<dbReference type="InterPro" id="IPR023213">
    <property type="entry name" value="CAT-like_dom_sf"/>
</dbReference>
<dbReference type="CDD" id="cd19531">
    <property type="entry name" value="LCL_NRPS-like"/>
    <property type="match status" value="1"/>
</dbReference>
<name>A0ABS1J612_9BACL</name>
<dbReference type="InterPro" id="IPR020806">
    <property type="entry name" value="PKS_PP-bd"/>
</dbReference>
<dbReference type="Gene3D" id="3.30.559.10">
    <property type="entry name" value="Chloramphenicol acetyltransferase-like domain"/>
    <property type="match status" value="2"/>
</dbReference>
<evidence type="ECO:0000256" key="2">
    <source>
        <dbReference type="ARBA" id="ARBA00022450"/>
    </source>
</evidence>
<evidence type="ECO:0000256" key="1">
    <source>
        <dbReference type="ARBA" id="ARBA00001957"/>
    </source>
</evidence>
<dbReference type="SUPFAM" id="SSF47336">
    <property type="entry name" value="ACP-like"/>
    <property type="match status" value="1"/>
</dbReference>
<comment type="cofactor">
    <cofactor evidence="1">
        <name>pantetheine 4'-phosphate</name>
        <dbReference type="ChEBI" id="CHEBI:47942"/>
    </cofactor>
</comment>
<dbReference type="PANTHER" id="PTHR45527:SF1">
    <property type="entry name" value="FATTY ACID SYNTHASE"/>
    <property type="match status" value="1"/>
</dbReference>
<dbReference type="PANTHER" id="PTHR45527">
    <property type="entry name" value="NONRIBOSOMAL PEPTIDE SYNTHETASE"/>
    <property type="match status" value="1"/>
</dbReference>
<dbReference type="EMBL" id="JAEQNB010000001">
    <property type="protein sequence ID" value="MBL0385635.1"/>
    <property type="molecule type" value="Genomic_DNA"/>
</dbReference>
<feature type="domain" description="Carrier" evidence="4">
    <location>
        <begin position="534"/>
        <end position="609"/>
    </location>
</feature>
<dbReference type="InterPro" id="IPR001242">
    <property type="entry name" value="Condensation_dom"/>
</dbReference>
<dbReference type="Pfam" id="PF00668">
    <property type="entry name" value="Condensation"/>
    <property type="match status" value="2"/>
</dbReference>
<dbReference type="Pfam" id="PF00550">
    <property type="entry name" value="PP-binding"/>
    <property type="match status" value="1"/>
</dbReference>
<dbReference type="Proteomes" id="UP000602284">
    <property type="component" value="Unassembled WGS sequence"/>
</dbReference>
<dbReference type="InterPro" id="IPR036736">
    <property type="entry name" value="ACP-like_sf"/>
</dbReference>
<comment type="caution">
    <text evidence="5">The sequence shown here is derived from an EMBL/GenBank/DDBJ whole genome shotgun (WGS) entry which is preliminary data.</text>
</comment>
<dbReference type="RefSeq" id="WP_236587575.1">
    <property type="nucleotide sequence ID" value="NZ_JAEQNB010000001.1"/>
</dbReference>
<gene>
    <name evidence="5" type="ORF">JJB07_03135</name>
</gene>
<dbReference type="Gene3D" id="3.30.559.30">
    <property type="entry name" value="Nonribosomal peptide synthetase, condensation domain"/>
    <property type="match status" value="2"/>
</dbReference>